<dbReference type="RefSeq" id="WP_190382405.1">
    <property type="nucleotide sequence ID" value="NZ_JACJQT010000008.1"/>
</dbReference>
<evidence type="ECO:0000313" key="1">
    <source>
        <dbReference type="EMBL" id="MBD2277682.1"/>
    </source>
</evidence>
<evidence type="ECO:0000313" key="2">
    <source>
        <dbReference type="Proteomes" id="UP000606721"/>
    </source>
</evidence>
<protein>
    <submittedName>
        <fullName evidence="1">Uncharacterized protein</fullName>
    </submittedName>
</protein>
<name>A0ABR8BSC2_APHFL</name>
<dbReference type="Proteomes" id="UP000606721">
    <property type="component" value="Unassembled WGS sequence"/>
</dbReference>
<proteinExistence type="predicted"/>
<comment type="caution">
    <text evidence="1">The sequence shown here is derived from an EMBL/GenBank/DDBJ whole genome shotgun (WGS) entry which is preliminary data.</text>
</comment>
<sequence length="89" mass="10606">MVRYAVANTPYFCTLFNSHSLEDREILSQEYFDEIAQENPQWQDLLNAPDFLPRNLEPEAKQFYIRILGNKDFTYALFERLANDKILEL</sequence>
<reference evidence="1 2" key="1">
    <citation type="journal article" date="2020" name="ISME J.">
        <title>Comparative genomics reveals insights into cyanobacterial evolution and habitat adaptation.</title>
        <authorList>
            <person name="Chen M.Y."/>
            <person name="Teng W.K."/>
            <person name="Zhao L."/>
            <person name="Hu C.X."/>
            <person name="Zhou Y.K."/>
            <person name="Han B.P."/>
            <person name="Song L.R."/>
            <person name="Shu W.S."/>
        </authorList>
    </citation>
    <scope>NUCLEOTIDE SEQUENCE [LARGE SCALE GENOMIC DNA]</scope>
    <source>
        <strain evidence="1 2">FACHB-1040</strain>
    </source>
</reference>
<keyword evidence="2" id="KW-1185">Reference proteome</keyword>
<gene>
    <name evidence="1" type="ORF">H6F99_04920</name>
</gene>
<dbReference type="EMBL" id="JACJQT010000008">
    <property type="protein sequence ID" value="MBD2277682.1"/>
    <property type="molecule type" value="Genomic_DNA"/>
</dbReference>
<accession>A0ABR8BSC2</accession>
<organism evidence="1 2">
    <name type="scientific">Aphanizomenon flos-aquae FACHB-1040</name>
    <dbReference type="NCBI Taxonomy" id="2692887"/>
    <lineage>
        <taxon>Bacteria</taxon>
        <taxon>Bacillati</taxon>
        <taxon>Cyanobacteriota</taxon>
        <taxon>Cyanophyceae</taxon>
        <taxon>Nostocales</taxon>
        <taxon>Aphanizomenonaceae</taxon>
        <taxon>Aphanizomenon</taxon>
    </lineage>
</organism>